<dbReference type="CDD" id="cd01392">
    <property type="entry name" value="HTH_LacI"/>
    <property type="match status" value="1"/>
</dbReference>
<dbReference type="InterPro" id="IPR028082">
    <property type="entry name" value="Peripla_BP_I"/>
</dbReference>
<evidence type="ECO:0000259" key="5">
    <source>
        <dbReference type="PROSITE" id="PS50932"/>
    </source>
</evidence>
<dbReference type="PRINTS" id="PR00036">
    <property type="entry name" value="HTHLACI"/>
</dbReference>
<dbReference type="SMART" id="SM00354">
    <property type="entry name" value="HTH_LACI"/>
    <property type="match status" value="1"/>
</dbReference>
<feature type="domain" description="HTH lacI-type" evidence="5">
    <location>
        <begin position="3"/>
        <end position="57"/>
    </location>
</feature>
<keyword evidence="2" id="KW-0805">Transcription regulation</keyword>
<dbReference type="GO" id="GO:0000976">
    <property type="term" value="F:transcription cis-regulatory region binding"/>
    <property type="evidence" value="ECO:0007669"/>
    <property type="project" value="TreeGrafter"/>
</dbReference>
<evidence type="ECO:0000256" key="4">
    <source>
        <dbReference type="ARBA" id="ARBA00023163"/>
    </source>
</evidence>
<dbReference type="Pfam" id="PF13377">
    <property type="entry name" value="Peripla_BP_3"/>
    <property type="match status" value="1"/>
</dbReference>
<reference evidence="6 7" key="1">
    <citation type="submission" date="2016-10" db="EMBL/GenBank/DDBJ databases">
        <authorList>
            <person name="de Groot N.N."/>
        </authorList>
    </citation>
    <scope>NUCLEOTIDE SEQUENCE [LARGE SCALE GENOMIC DNA]</scope>
    <source>
        <strain evidence="6 7">DSM 46701</strain>
    </source>
</reference>
<dbReference type="EMBL" id="FOCQ01000008">
    <property type="protein sequence ID" value="SEN31404.1"/>
    <property type="molecule type" value="Genomic_DNA"/>
</dbReference>
<name>A0A1H8FIR5_9BACL</name>
<keyword evidence="3" id="KW-0238">DNA-binding</keyword>
<proteinExistence type="predicted"/>
<sequence>MGVTIRDVAKAAGVSITTVSRVLNQYTDVNPKTRQKVLKVIEQMGYQPNSVARSLVKNRTQTVGLVVSDLSKYRSGHHFMFDVLCGINDRAQELGYDLVLFSTTPTAQKKTTYMDFVKQRRVDGVVMMGIRLDDPYTHEVVEASIPSVLIDVPLTSKTCSYVMTDNVKGAKMAVEHLINLGHRQIGFVNGHDQAAVSKERLTGYIQALEGAGLSYHPDYVYYGNFEQEDGAQGVRCLKQRHPEISAVFFASDLMAIGGIKYIQSSGGQVPRDLSIVGFDDISLASLMQPALTTIRQMRYEMGRAAVETLLRMLENGETGRGMILPPELVLRETTEPFAK</sequence>
<gene>
    <name evidence="6" type="ORF">SAMN05444955_108209</name>
</gene>
<accession>A0A1H8FIR5</accession>
<dbReference type="Pfam" id="PF00356">
    <property type="entry name" value="LacI"/>
    <property type="match status" value="1"/>
</dbReference>
<dbReference type="PANTHER" id="PTHR30146:SF109">
    <property type="entry name" value="HTH-TYPE TRANSCRIPTIONAL REGULATOR GALS"/>
    <property type="match status" value="1"/>
</dbReference>
<dbReference type="Proteomes" id="UP000199695">
    <property type="component" value="Unassembled WGS sequence"/>
</dbReference>
<dbReference type="Gene3D" id="1.10.260.40">
    <property type="entry name" value="lambda repressor-like DNA-binding domains"/>
    <property type="match status" value="1"/>
</dbReference>
<evidence type="ECO:0000256" key="3">
    <source>
        <dbReference type="ARBA" id="ARBA00023125"/>
    </source>
</evidence>
<dbReference type="PROSITE" id="PS50932">
    <property type="entry name" value="HTH_LACI_2"/>
    <property type="match status" value="1"/>
</dbReference>
<dbReference type="InterPro" id="IPR046335">
    <property type="entry name" value="LacI/GalR-like_sensor"/>
</dbReference>
<evidence type="ECO:0000313" key="7">
    <source>
        <dbReference type="Proteomes" id="UP000199695"/>
    </source>
</evidence>
<keyword evidence="4" id="KW-0804">Transcription</keyword>
<dbReference type="STRING" id="1173111.SAMN05444955_108209"/>
<dbReference type="CDD" id="cd06267">
    <property type="entry name" value="PBP1_LacI_sugar_binding-like"/>
    <property type="match status" value="1"/>
</dbReference>
<evidence type="ECO:0000313" key="6">
    <source>
        <dbReference type="EMBL" id="SEN31404.1"/>
    </source>
</evidence>
<dbReference type="RefSeq" id="WP_089968886.1">
    <property type="nucleotide sequence ID" value="NZ_FOCQ01000008.1"/>
</dbReference>
<dbReference type="FunFam" id="1.10.260.40:FF:000002">
    <property type="entry name" value="HTH-type transcriptional repressor PurR"/>
    <property type="match status" value="1"/>
</dbReference>
<dbReference type="SUPFAM" id="SSF53822">
    <property type="entry name" value="Periplasmic binding protein-like I"/>
    <property type="match status" value="1"/>
</dbReference>
<dbReference type="InterPro" id="IPR010982">
    <property type="entry name" value="Lambda_DNA-bd_dom_sf"/>
</dbReference>
<protein>
    <recommendedName>
        <fullName evidence="1">Catabolite control protein A</fullName>
    </recommendedName>
</protein>
<dbReference type="InterPro" id="IPR000843">
    <property type="entry name" value="HTH_LacI"/>
</dbReference>
<dbReference type="GO" id="GO:0003700">
    <property type="term" value="F:DNA-binding transcription factor activity"/>
    <property type="evidence" value="ECO:0007669"/>
    <property type="project" value="TreeGrafter"/>
</dbReference>
<dbReference type="SUPFAM" id="SSF47413">
    <property type="entry name" value="lambda repressor-like DNA-binding domains"/>
    <property type="match status" value="1"/>
</dbReference>
<dbReference type="AlphaFoldDB" id="A0A1H8FIR5"/>
<dbReference type="PANTHER" id="PTHR30146">
    <property type="entry name" value="LACI-RELATED TRANSCRIPTIONAL REPRESSOR"/>
    <property type="match status" value="1"/>
</dbReference>
<dbReference type="Gene3D" id="3.40.50.2300">
    <property type="match status" value="2"/>
</dbReference>
<dbReference type="PROSITE" id="PS00356">
    <property type="entry name" value="HTH_LACI_1"/>
    <property type="match status" value="1"/>
</dbReference>
<dbReference type="OrthoDB" id="9775106at2"/>
<keyword evidence="7" id="KW-1185">Reference proteome</keyword>
<evidence type="ECO:0000256" key="2">
    <source>
        <dbReference type="ARBA" id="ARBA00023015"/>
    </source>
</evidence>
<organism evidence="6 7">
    <name type="scientific">Lihuaxuella thermophila</name>
    <dbReference type="NCBI Taxonomy" id="1173111"/>
    <lineage>
        <taxon>Bacteria</taxon>
        <taxon>Bacillati</taxon>
        <taxon>Bacillota</taxon>
        <taxon>Bacilli</taxon>
        <taxon>Bacillales</taxon>
        <taxon>Thermoactinomycetaceae</taxon>
        <taxon>Lihuaxuella</taxon>
    </lineage>
</organism>
<evidence type="ECO:0000256" key="1">
    <source>
        <dbReference type="ARBA" id="ARBA00019435"/>
    </source>
</evidence>